<sequence>MPRPVPLNPIKALSLLLLYLTFSVLARPDPAPRATPDPVPALFHHHPSGYANGNSSPERLVAEITAQRRRRNGHGEHHGASTSSTTIPRPDGWDDLELLDLVLVQTMDGGLHALERKTGVKLWSRGGFGSDVSGKDNSSLTSVVKMRVRPRESYVHSDGTGDRLDGSIDDADQTPEPLYILDPHDGQLYVVLPETNEADSKAYTADADGGTARLQKLPITMEQLIDLSPFTFPQEHSHVFIGSKTTSMRAIDLQTGQDVSSFTPPTGAMKAESTSPASIRYPEACDWDADWGFKNKGIAERFDADGKKVEEECESDIDDRPEDKLFIGQTTYQLSIHSHVHGLIQQLSHTRLVPNSVHRDLAAYWARHGQTKGEVYVRPSRSDGGGAYAAYASYSRHQDGGVGKRVGGEYENRWRVEITPDGRLYGFQQDLGVAWSAELGSMGVAVFDVLLPAKSNAYPILLPQPPAYPPALFPNADLALRLSAPSTFVTSCKPLEQSASDEEAGNYEEPDPQDLVALSSNNYPLINLLTTQASEGGLLGRHNISEAVRERLPLLIESGLPKDATGESNTSQPGLDVEMTSKNDGNAASDSITRSVEGSKGGNLSERGTDALGLRRHAAGFDWWKWVSVFAVFFMTGTLARVTLKGVRHWNHTKIDNSDLSLNSVAINVKSKEPLLDKLYAPIPVLADTPPSVDLTGTLTRTSLPADSIATGTQGAAPSATDVPANLDQTAPKAVSDMPSPGQDSDELPRTTRRKTRRGKRGKGGKRRGVASVDGAESDDGQDDADVVEGLKLSPKEVKIDMPTEGTSVSPPANGDTTGAKSNVAAKRSLATQKKDGLIVTEDVLGYGSQGTVVFKGVFQGRAVAVKRLVADHFSIASQEVSLLQASDDHQNVVRYYYQEQRDKFLYIALELCPASLADIIECPQRRQELASAFNPKKAMYQISAGLKHLHELKIIHRDLKPQNVLVSVNSAGQHRMVLSDFGLAKRLDAGQSSYMQTGNHAVGTTGWLAPECLTGEVDLDQGFEGSSSRHSRYTDDDGPKRLETAKPKHGRLTRAVDLFALGCIYYYVITSGGHPYGGRYDRDRNIIRDEKNLSALDSYGEDGYEAKALITKLLSPDAKQRPEASICMSHPFFWTASKRLNFLCESSDRFEIMQLDPPEPTLVTLEKDAFRVVGQNWQKLLDQLFVDNLGKHRKYVVQSVRDLLRAMRNKANLPETLKKRVGPLPDGYLNYFTTRFPALFTHVHQVVYESKLRHESQFAPYFTLDESS</sequence>
<name>A0ACC2W0P4_9TREE</name>
<evidence type="ECO:0000313" key="2">
    <source>
        <dbReference type="Proteomes" id="UP001227268"/>
    </source>
</evidence>
<reference evidence="1" key="1">
    <citation type="submission" date="2023-04" db="EMBL/GenBank/DDBJ databases">
        <title>Draft Genome sequencing of Naganishia species isolated from polar environments using Oxford Nanopore Technology.</title>
        <authorList>
            <person name="Leo P."/>
            <person name="Venkateswaran K."/>
        </authorList>
    </citation>
    <scope>NUCLEOTIDE SEQUENCE</scope>
    <source>
        <strain evidence="1">MNA-CCFEE 5423</strain>
    </source>
</reference>
<dbReference type="EMBL" id="JASBWT010000004">
    <property type="protein sequence ID" value="KAJ9105294.1"/>
    <property type="molecule type" value="Genomic_DNA"/>
</dbReference>
<protein>
    <submittedName>
        <fullName evidence="1">Uncharacterized protein</fullName>
    </submittedName>
</protein>
<proteinExistence type="predicted"/>
<gene>
    <name evidence="1" type="ORF">QFC21_001662</name>
</gene>
<organism evidence="1 2">
    <name type="scientific">Naganishia friedmannii</name>
    <dbReference type="NCBI Taxonomy" id="89922"/>
    <lineage>
        <taxon>Eukaryota</taxon>
        <taxon>Fungi</taxon>
        <taxon>Dikarya</taxon>
        <taxon>Basidiomycota</taxon>
        <taxon>Agaricomycotina</taxon>
        <taxon>Tremellomycetes</taxon>
        <taxon>Filobasidiales</taxon>
        <taxon>Filobasidiaceae</taxon>
        <taxon>Naganishia</taxon>
    </lineage>
</organism>
<keyword evidence="2" id="KW-1185">Reference proteome</keyword>
<accession>A0ACC2W0P4</accession>
<dbReference type="Proteomes" id="UP001227268">
    <property type="component" value="Unassembled WGS sequence"/>
</dbReference>
<evidence type="ECO:0000313" key="1">
    <source>
        <dbReference type="EMBL" id="KAJ9105294.1"/>
    </source>
</evidence>
<comment type="caution">
    <text evidence="1">The sequence shown here is derived from an EMBL/GenBank/DDBJ whole genome shotgun (WGS) entry which is preliminary data.</text>
</comment>